<proteinExistence type="predicted"/>
<dbReference type="AlphaFoldDB" id="A0A0G2HT25"/>
<evidence type="ECO:0000313" key="1">
    <source>
        <dbReference type="EMBL" id="KKZ61193.1"/>
    </source>
</evidence>
<dbReference type="VEuPathDB" id="FungiDB:EMCG_04189"/>
<gene>
    <name evidence="1" type="ORF">EMCG_04189</name>
</gene>
<sequence>MGLFYLIEGALAGPECKSAYIHPIKARKIFQLSDQQIQGFARFAASKHRSDQLRSYNTRFCPEHHAQRIDPSDSIALGIYRDEHERKPDPRQRRCVLYPEDNPSLFDRIQNLAQ</sequence>
<name>A0A0G2HT25_9EURO</name>
<dbReference type="Proteomes" id="UP000034164">
    <property type="component" value="Unassembled WGS sequence"/>
</dbReference>
<evidence type="ECO:0000313" key="2">
    <source>
        <dbReference type="Proteomes" id="UP000034164"/>
    </source>
</evidence>
<reference evidence="2" key="1">
    <citation type="journal article" date="2015" name="PLoS Genet.">
        <title>The dynamic genome and transcriptome of the human fungal pathogen Blastomyces and close relative Emmonsia.</title>
        <authorList>
            <person name="Munoz J.F."/>
            <person name="Gauthier G.M."/>
            <person name="Desjardins C.A."/>
            <person name="Gallo J.E."/>
            <person name="Holder J."/>
            <person name="Sullivan T.D."/>
            <person name="Marty A.J."/>
            <person name="Carmen J.C."/>
            <person name="Chen Z."/>
            <person name="Ding L."/>
            <person name="Gujja S."/>
            <person name="Magrini V."/>
            <person name="Misas E."/>
            <person name="Mitreva M."/>
            <person name="Priest M."/>
            <person name="Saif S."/>
            <person name="Whiston E.A."/>
            <person name="Young S."/>
            <person name="Zeng Q."/>
            <person name="Goldman W.E."/>
            <person name="Mardis E.R."/>
            <person name="Taylor J.W."/>
            <person name="McEwen J.G."/>
            <person name="Clay O.K."/>
            <person name="Klein B.S."/>
            <person name="Cuomo C.A."/>
        </authorList>
    </citation>
    <scope>NUCLEOTIDE SEQUENCE [LARGE SCALE GENOMIC DNA]</scope>
    <source>
        <strain evidence="2">UAMH 3008</strain>
    </source>
</reference>
<protein>
    <submittedName>
        <fullName evidence="1">Uncharacterized protein</fullName>
    </submittedName>
</protein>
<accession>A0A0G2HT25</accession>
<comment type="caution">
    <text evidence="1">The sequence shown here is derived from an EMBL/GenBank/DDBJ whole genome shotgun (WGS) entry which is preliminary data.</text>
</comment>
<dbReference type="EMBL" id="LCZI01001331">
    <property type="protein sequence ID" value="KKZ61193.1"/>
    <property type="molecule type" value="Genomic_DNA"/>
</dbReference>
<organism evidence="1 2">
    <name type="scientific">[Emmonsia] crescens</name>
    <dbReference type="NCBI Taxonomy" id="73230"/>
    <lineage>
        <taxon>Eukaryota</taxon>
        <taxon>Fungi</taxon>
        <taxon>Dikarya</taxon>
        <taxon>Ascomycota</taxon>
        <taxon>Pezizomycotina</taxon>
        <taxon>Eurotiomycetes</taxon>
        <taxon>Eurotiomycetidae</taxon>
        <taxon>Onygenales</taxon>
        <taxon>Ajellomycetaceae</taxon>
        <taxon>Emergomyces</taxon>
    </lineage>
</organism>